<evidence type="ECO:0000313" key="2">
    <source>
        <dbReference type="Proteomes" id="UP000467322"/>
    </source>
</evidence>
<protein>
    <submittedName>
        <fullName evidence="1">DUF1330 domain-containing protein</fullName>
    </submittedName>
</protein>
<evidence type="ECO:0000313" key="1">
    <source>
        <dbReference type="EMBL" id="MZR13940.1"/>
    </source>
</evidence>
<dbReference type="EMBL" id="WTUX01000017">
    <property type="protein sequence ID" value="MZR13940.1"/>
    <property type="molecule type" value="Genomic_DNA"/>
</dbReference>
<keyword evidence="2" id="KW-1185">Reference proteome</keyword>
<comment type="caution">
    <text evidence="1">The sequence shown here is derived from an EMBL/GenBank/DDBJ whole genome shotgun (WGS) entry which is preliminary data.</text>
</comment>
<accession>A0A845M0T3</accession>
<sequence>MSHVAPTDKTAGALIARGLDSPVVMLNLLKFRDIADYGGAPPGLAPTHPISGAAAYDLYAAAIAPRLDASGGEVLFEGIGGEWFIGPEGDGWDRVLLVRQASVGAFLAFAQDPEAARAGHHRTAALADSRLLPLSPRTPPRDPRTP</sequence>
<reference evidence="1 2" key="1">
    <citation type="submission" date="2019-12" db="EMBL/GenBank/DDBJ databases">
        <title>Maritimibacter sp. nov. sp. isolated from sea sand.</title>
        <authorList>
            <person name="Kim J."/>
            <person name="Jeong S.E."/>
            <person name="Jung H.S."/>
            <person name="Jeon C.O."/>
        </authorList>
    </citation>
    <scope>NUCLEOTIDE SEQUENCE [LARGE SCALE GENOMIC DNA]</scope>
    <source>
        <strain evidence="1 2">DP07</strain>
    </source>
</reference>
<dbReference type="Gene3D" id="3.30.70.100">
    <property type="match status" value="1"/>
</dbReference>
<name>A0A845M0T3_9RHOB</name>
<dbReference type="InterPro" id="IPR011008">
    <property type="entry name" value="Dimeric_a/b-barrel"/>
</dbReference>
<gene>
    <name evidence="1" type="ORF">GQE99_13040</name>
</gene>
<proteinExistence type="predicted"/>
<dbReference type="AlphaFoldDB" id="A0A845M0T3"/>
<organism evidence="1 2">
    <name type="scientific">Maritimibacter harenae</name>
    <dbReference type="NCBI Taxonomy" id="2606218"/>
    <lineage>
        <taxon>Bacteria</taxon>
        <taxon>Pseudomonadati</taxon>
        <taxon>Pseudomonadota</taxon>
        <taxon>Alphaproteobacteria</taxon>
        <taxon>Rhodobacterales</taxon>
        <taxon>Roseobacteraceae</taxon>
        <taxon>Maritimibacter</taxon>
    </lineage>
</organism>
<dbReference type="SUPFAM" id="SSF54909">
    <property type="entry name" value="Dimeric alpha+beta barrel"/>
    <property type="match status" value="1"/>
</dbReference>
<dbReference type="RefSeq" id="WP_161352069.1">
    <property type="nucleotide sequence ID" value="NZ_WTUX01000017.1"/>
</dbReference>
<dbReference type="Proteomes" id="UP000467322">
    <property type="component" value="Unassembled WGS sequence"/>
</dbReference>